<dbReference type="OrthoDB" id="2662502at2759"/>
<comment type="caution">
    <text evidence="2">The sequence shown here is derived from an EMBL/GenBank/DDBJ whole genome shotgun (WGS) entry which is preliminary data.</text>
</comment>
<name>A0A9P7ERJ8_9AGAM</name>
<keyword evidence="3" id="KW-1185">Reference proteome</keyword>
<protein>
    <submittedName>
        <fullName evidence="2">Uncharacterized protein</fullName>
    </submittedName>
</protein>
<proteinExistence type="predicted"/>
<dbReference type="AlphaFoldDB" id="A0A9P7ERJ8"/>
<dbReference type="EMBL" id="JABBWM010000138">
    <property type="protein sequence ID" value="KAG2086960.1"/>
    <property type="molecule type" value="Genomic_DNA"/>
</dbReference>
<gene>
    <name evidence="2" type="ORF">F5147DRAFT_659078</name>
</gene>
<evidence type="ECO:0000313" key="3">
    <source>
        <dbReference type="Proteomes" id="UP000823399"/>
    </source>
</evidence>
<dbReference type="Proteomes" id="UP000823399">
    <property type="component" value="Unassembled WGS sequence"/>
</dbReference>
<organism evidence="2 3">
    <name type="scientific">Suillus discolor</name>
    <dbReference type="NCBI Taxonomy" id="1912936"/>
    <lineage>
        <taxon>Eukaryota</taxon>
        <taxon>Fungi</taxon>
        <taxon>Dikarya</taxon>
        <taxon>Basidiomycota</taxon>
        <taxon>Agaricomycotina</taxon>
        <taxon>Agaricomycetes</taxon>
        <taxon>Agaricomycetidae</taxon>
        <taxon>Boletales</taxon>
        <taxon>Suillineae</taxon>
        <taxon>Suillaceae</taxon>
        <taxon>Suillus</taxon>
    </lineage>
</organism>
<reference evidence="2" key="1">
    <citation type="journal article" date="2020" name="New Phytol.">
        <title>Comparative genomics reveals dynamic genome evolution in host specialist ectomycorrhizal fungi.</title>
        <authorList>
            <person name="Lofgren L.A."/>
            <person name="Nguyen N.H."/>
            <person name="Vilgalys R."/>
            <person name="Ruytinx J."/>
            <person name="Liao H.L."/>
            <person name="Branco S."/>
            <person name="Kuo A."/>
            <person name="LaButti K."/>
            <person name="Lipzen A."/>
            <person name="Andreopoulos W."/>
            <person name="Pangilinan J."/>
            <person name="Riley R."/>
            <person name="Hundley H."/>
            <person name="Na H."/>
            <person name="Barry K."/>
            <person name="Grigoriev I.V."/>
            <person name="Stajich J.E."/>
            <person name="Kennedy P.G."/>
        </authorList>
    </citation>
    <scope>NUCLEOTIDE SEQUENCE</scope>
    <source>
        <strain evidence="2">FC423</strain>
    </source>
</reference>
<feature type="region of interest" description="Disordered" evidence="1">
    <location>
        <begin position="1"/>
        <end position="21"/>
    </location>
</feature>
<evidence type="ECO:0000313" key="2">
    <source>
        <dbReference type="EMBL" id="KAG2086960.1"/>
    </source>
</evidence>
<evidence type="ECO:0000256" key="1">
    <source>
        <dbReference type="SAM" id="MobiDB-lite"/>
    </source>
</evidence>
<dbReference type="RefSeq" id="XP_041285051.1">
    <property type="nucleotide sequence ID" value="XM_041434540.1"/>
</dbReference>
<dbReference type="GeneID" id="64696799"/>
<accession>A0A9P7ERJ8</accession>
<sequence>MGGPAGLKWNDPQTNENLRSGEMLVPGDQWPIFLYARILKWPQRGPTSLQAQVQCASSALLCFSPPGTPKEVAWQSGRSSEVTDMARLEYLPITLPVLSTFQEGSSASLAAL</sequence>